<gene>
    <name evidence="2" type="ORF">SELO1098_LOCUS9955</name>
</gene>
<organism evidence="2">
    <name type="scientific">Spumella elongata</name>
    <dbReference type="NCBI Taxonomy" id="89044"/>
    <lineage>
        <taxon>Eukaryota</taxon>
        <taxon>Sar</taxon>
        <taxon>Stramenopiles</taxon>
        <taxon>Ochrophyta</taxon>
        <taxon>Chrysophyceae</taxon>
        <taxon>Chromulinales</taxon>
        <taxon>Chromulinaceae</taxon>
        <taxon>Spumella</taxon>
    </lineage>
</organism>
<evidence type="ECO:0000256" key="1">
    <source>
        <dbReference type="SAM" id="MobiDB-lite"/>
    </source>
</evidence>
<accession>A0A7S3M3P8</accession>
<evidence type="ECO:0000313" key="2">
    <source>
        <dbReference type="EMBL" id="CAE0281121.1"/>
    </source>
</evidence>
<reference evidence="2" key="1">
    <citation type="submission" date="2021-01" db="EMBL/GenBank/DDBJ databases">
        <authorList>
            <person name="Corre E."/>
            <person name="Pelletier E."/>
            <person name="Niang G."/>
            <person name="Scheremetjew M."/>
            <person name="Finn R."/>
            <person name="Kale V."/>
            <person name="Holt S."/>
            <person name="Cochrane G."/>
            <person name="Meng A."/>
            <person name="Brown T."/>
            <person name="Cohen L."/>
        </authorList>
    </citation>
    <scope>NUCLEOTIDE SEQUENCE</scope>
    <source>
        <strain evidence="2">CCAP 955/1</strain>
    </source>
</reference>
<dbReference type="EMBL" id="HBIC01020074">
    <property type="protein sequence ID" value="CAE0281121.1"/>
    <property type="molecule type" value="Transcribed_RNA"/>
</dbReference>
<proteinExistence type="predicted"/>
<feature type="region of interest" description="Disordered" evidence="1">
    <location>
        <begin position="268"/>
        <end position="327"/>
    </location>
</feature>
<feature type="region of interest" description="Disordered" evidence="1">
    <location>
        <begin position="430"/>
        <end position="475"/>
    </location>
</feature>
<feature type="region of interest" description="Disordered" evidence="1">
    <location>
        <begin position="126"/>
        <end position="158"/>
    </location>
</feature>
<sequence>MAMSSHNKLTRKGSFEDFYYTEIVDSSKTNASTILSMQFAQMRENLANAGFKPASEVAVIVPESSSKGVKFDAQTIGLHESPLRVPTSRVARNSVPSHVVPKRPVHEAPVLLLSPAKSPAKYVNPKALSRHTSPSPEQAKAKRSPSPSPVKDMGVNPVFSIPERPELVRTLGTPASTTREEDGTFATVNTFRGLKRVNSGSFHEEVHLHHDVFLATQNESIAKAVHSMSRRSQEVVSRYPDTPEVNYNLKPAIHNVKCIVPSHVVAPRSAERARSAPRGSSVRGGGNVVSKDDASIRRPTTAATTPNVDKTVAVEKTTSTDSAASSASRLTAKNLALNLSLYPASSTNSLFPSTSKSNLVELRISPTTVSASPHNSSLAASSPRVVIKSPQKKKFDFASAPIAPISPVTDVAATMHGITVANAGYSTSVSKTASQQNLPASTITQGMETRRKSSMNQMSEIQTPLRDPSKPVHAPLAAHTPSTAADKLATPSPVKIYSPGTTKVAPYRTLTAAEHAAAAALSAKLNAANAAYHREETVVVPPLRTMSRALSQLVYNVRDK</sequence>
<name>A0A7S3M3P8_9STRA</name>
<feature type="compositionally biased region" description="Polar residues" evidence="1">
    <location>
        <begin position="430"/>
        <end position="447"/>
    </location>
</feature>
<protein>
    <submittedName>
        <fullName evidence="2">Uncharacterized protein</fullName>
    </submittedName>
</protein>
<dbReference type="AlphaFoldDB" id="A0A7S3M3P8"/>
<feature type="compositionally biased region" description="Low complexity" evidence="1">
    <location>
        <begin position="317"/>
        <end position="327"/>
    </location>
</feature>